<dbReference type="Pfam" id="PF01833">
    <property type="entry name" value="TIG"/>
    <property type="match status" value="1"/>
</dbReference>
<feature type="signal peptide" evidence="1">
    <location>
        <begin position="1"/>
        <end position="23"/>
    </location>
</feature>
<dbReference type="InterPro" id="IPR002909">
    <property type="entry name" value="IPT_dom"/>
</dbReference>
<dbReference type="PROSITE" id="PS51257">
    <property type="entry name" value="PROKAR_LIPOPROTEIN"/>
    <property type="match status" value="1"/>
</dbReference>
<dbReference type="Proteomes" id="UP000886844">
    <property type="component" value="Unassembled WGS sequence"/>
</dbReference>
<evidence type="ECO:0000256" key="1">
    <source>
        <dbReference type="SAM" id="SignalP"/>
    </source>
</evidence>
<evidence type="ECO:0000313" key="3">
    <source>
        <dbReference type="EMBL" id="HIY68851.1"/>
    </source>
</evidence>
<dbReference type="AlphaFoldDB" id="A0A9D2CB13"/>
<reference evidence="3" key="2">
    <citation type="submission" date="2021-04" db="EMBL/GenBank/DDBJ databases">
        <authorList>
            <person name="Gilroy R."/>
        </authorList>
    </citation>
    <scope>NUCLEOTIDE SEQUENCE</scope>
    <source>
        <strain evidence="3">5134</strain>
    </source>
</reference>
<protein>
    <submittedName>
        <fullName evidence="3">IPT/TIG domain-containing protein</fullName>
    </submittedName>
</protein>
<dbReference type="InterPro" id="IPR014756">
    <property type="entry name" value="Ig_E-set"/>
</dbReference>
<dbReference type="SUPFAM" id="SSF81296">
    <property type="entry name" value="E set domains"/>
    <property type="match status" value="1"/>
</dbReference>
<feature type="chain" id="PRO_5039664949" evidence="1">
    <location>
        <begin position="24"/>
        <end position="654"/>
    </location>
</feature>
<dbReference type="CDD" id="cd00102">
    <property type="entry name" value="IPT"/>
    <property type="match status" value="1"/>
</dbReference>
<reference evidence="3" key="1">
    <citation type="journal article" date="2021" name="PeerJ">
        <title>Extensive microbial diversity within the chicken gut microbiome revealed by metagenomics and culture.</title>
        <authorList>
            <person name="Gilroy R."/>
            <person name="Ravi A."/>
            <person name="Getino M."/>
            <person name="Pursley I."/>
            <person name="Horton D.L."/>
            <person name="Alikhan N.F."/>
            <person name="Baker D."/>
            <person name="Gharbi K."/>
            <person name="Hall N."/>
            <person name="Watson M."/>
            <person name="Adriaenssens E.M."/>
            <person name="Foster-Nyarko E."/>
            <person name="Jarju S."/>
            <person name="Secka A."/>
            <person name="Antonio M."/>
            <person name="Oren A."/>
            <person name="Chaudhuri R.R."/>
            <person name="La Ragione R."/>
            <person name="Hildebrand F."/>
            <person name="Pallen M.J."/>
        </authorList>
    </citation>
    <scope>NUCLEOTIDE SEQUENCE</scope>
    <source>
        <strain evidence="3">5134</strain>
    </source>
</reference>
<evidence type="ECO:0000259" key="2">
    <source>
        <dbReference type="Pfam" id="PF01833"/>
    </source>
</evidence>
<dbReference type="EMBL" id="DXDA01000047">
    <property type="protein sequence ID" value="HIY68851.1"/>
    <property type="molecule type" value="Genomic_DNA"/>
</dbReference>
<accession>A0A9D2CB13</accession>
<feature type="domain" description="IPT/TIG" evidence="2">
    <location>
        <begin position="136"/>
        <end position="203"/>
    </location>
</feature>
<evidence type="ECO:0000313" key="4">
    <source>
        <dbReference type="Proteomes" id="UP000886844"/>
    </source>
</evidence>
<dbReference type="InterPro" id="IPR013783">
    <property type="entry name" value="Ig-like_fold"/>
</dbReference>
<name>A0A9D2CB13_9BACT</name>
<sequence length="654" mass="70046">MKRFTKYLTLFLTGSLAALTACGPEMNEVDVQNNPAINSTTLSPMTDESGSVRAYVGTEISVGGFNLDRVSHVTVDGLEAEITEKTIKILKFKIPALDLAQQDAPYQVWMDVYDADGESVIFHYPYYVTIPVTDALITAYAPAEGTVGTVVTLTGRNLEQITRVHFGAVTVEASAFTEVTAEALKFAVPAGEYEAGDSQVAITAEWGTATIDVTGETLFTLHTPKFDAASQEEGTQNSIGDEVTFTGQNLDLVSGMKWGEYDLIVVLAEAEAVTVRFPSSIAQTDPVVAEAALTALWGEPAQTTPVASAWRVDTTPVGPAAPVLVKMEAEDGGESNKFYLGKTVTVTGENLASIEGFKVDGVEAALVGEPTDISAQFIVPDGVTFTEAKEVPVVALYNGGNEVDFGTAMVYPFYYYKGIRLGIGSNSSSTYTEYAADNAFFYPDLGRVVSTYDWYDEALDPYAKSGNNTAISGANKLDQGAISADEYYAVKPYIFFKSDSSDKLALSGCANSYSQIKTHCRFIFDEDKGKVVATPLPAAYGTPIVMYRVVTSNPDPILNGTLTSMDYDGTMPSSGAPSLSTAEAGSNWVKGSVLVMSYVTYAKGAAPEAITDFAKIGYIIIRDVTCADLATGKANADRAGYIEFDMYWSKTLNE</sequence>
<proteinExistence type="predicted"/>
<comment type="caution">
    <text evidence="3">The sequence shown here is derived from an EMBL/GenBank/DDBJ whole genome shotgun (WGS) entry which is preliminary data.</text>
</comment>
<gene>
    <name evidence="3" type="ORF">H9828_05500</name>
</gene>
<dbReference type="Gene3D" id="2.60.40.10">
    <property type="entry name" value="Immunoglobulins"/>
    <property type="match status" value="1"/>
</dbReference>
<keyword evidence="1" id="KW-0732">Signal</keyword>
<organism evidence="3 4">
    <name type="scientific">Candidatus Alistipes intestinigallinarum</name>
    <dbReference type="NCBI Taxonomy" id="2838440"/>
    <lineage>
        <taxon>Bacteria</taxon>
        <taxon>Pseudomonadati</taxon>
        <taxon>Bacteroidota</taxon>
        <taxon>Bacteroidia</taxon>
        <taxon>Bacteroidales</taxon>
        <taxon>Rikenellaceae</taxon>
        <taxon>Alistipes</taxon>
    </lineage>
</organism>